<dbReference type="PRINTS" id="PR00032">
    <property type="entry name" value="HTHARAC"/>
</dbReference>
<dbReference type="Pfam" id="PF12833">
    <property type="entry name" value="HTH_18"/>
    <property type="match status" value="1"/>
</dbReference>
<keyword evidence="2" id="KW-0238">DNA-binding</keyword>
<gene>
    <name evidence="5" type="primary">xylR_4</name>
    <name evidence="5" type="ORF">Pla52n_61000</name>
</gene>
<reference evidence="5 6" key="1">
    <citation type="submission" date="2019-02" db="EMBL/GenBank/DDBJ databases">
        <title>Deep-cultivation of Planctomycetes and their phenomic and genomic characterization uncovers novel biology.</title>
        <authorList>
            <person name="Wiegand S."/>
            <person name="Jogler M."/>
            <person name="Boedeker C."/>
            <person name="Pinto D."/>
            <person name="Vollmers J."/>
            <person name="Rivas-Marin E."/>
            <person name="Kohn T."/>
            <person name="Peeters S.H."/>
            <person name="Heuer A."/>
            <person name="Rast P."/>
            <person name="Oberbeckmann S."/>
            <person name="Bunk B."/>
            <person name="Jeske O."/>
            <person name="Meyerdierks A."/>
            <person name="Storesund J.E."/>
            <person name="Kallscheuer N."/>
            <person name="Luecker S."/>
            <person name="Lage O.M."/>
            <person name="Pohl T."/>
            <person name="Merkel B.J."/>
            <person name="Hornburger P."/>
            <person name="Mueller R.-W."/>
            <person name="Bruemmer F."/>
            <person name="Labrenz M."/>
            <person name="Spormann A.M."/>
            <person name="Op Den Camp H."/>
            <person name="Overmann J."/>
            <person name="Amann R."/>
            <person name="Jetten M.S.M."/>
            <person name="Mascher T."/>
            <person name="Medema M.H."/>
            <person name="Devos D.P."/>
            <person name="Kaster A.-K."/>
            <person name="Ovreas L."/>
            <person name="Rohde M."/>
            <person name="Galperin M.Y."/>
            <person name="Jogler C."/>
        </authorList>
    </citation>
    <scope>NUCLEOTIDE SEQUENCE [LARGE SCALE GENOMIC DNA]</scope>
    <source>
        <strain evidence="5 6">Pla52n</strain>
    </source>
</reference>
<dbReference type="PROSITE" id="PS01124">
    <property type="entry name" value="HTH_ARAC_FAMILY_2"/>
    <property type="match status" value="1"/>
</dbReference>
<dbReference type="Pfam" id="PF13377">
    <property type="entry name" value="Peripla_BP_3"/>
    <property type="match status" value="1"/>
</dbReference>
<protein>
    <submittedName>
        <fullName evidence="5">Xylose operon regulatory protein</fullName>
    </submittedName>
</protein>
<dbReference type="GO" id="GO:0043565">
    <property type="term" value="F:sequence-specific DNA binding"/>
    <property type="evidence" value="ECO:0007669"/>
    <property type="project" value="InterPro"/>
</dbReference>
<dbReference type="Gene3D" id="1.10.10.60">
    <property type="entry name" value="Homeodomain-like"/>
    <property type="match status" value="1"/>
</dbReference>
<dbReference type="PANTHER" id="PTHR46796:SF13">
    <property type="entry name" value="HTH-TYPE TRANSCRIPTIONAL ACTIVATOR RHAS"/>
    <property type="match status" value="1"/>
</dbReference>
<name>A0A5C6A014_9BACT</name>
<evidence type="ECO:0000259" key="4">
    <source>
        <dbReference type="PROSITE" id="PS01124"/>
    </source>
</evidence>
<comment type="caution">
    <text evidence="5">The sequence shown here is derived from an EMBL/GenBank/DDBJ whole genome shotgun (WGS) entry which is preliminary data.</text>
</comment>
<dbReference type="OrthoDB" id="9805730at2"/>
<dbReference type="EMBL" id="SJPN01000010">
    <property type="protein sequence ID" value="TWT92735.1"/>
    <property type="molecule type" value="Genomic_DNA"/>
</dbReference>
<dbReference type="InterPro" id="IPR018060">
    <property type="entry name" value="HTH_AraC"/>
</dbReference>
<dbReference type="SMART" id="SM00342">
    <property type="entry name" value="HTH_ARAC"/>
    <property type="match status" value="1"/>
</dbReference>
<evidence type="ECO:0000256" key="3">
    <source>
        <dbReference type="ARBA" id="ARBA00023163"/>
    </source>
</evidence>
<dbReference type="InterPro" id="IPR020449">
    <property type="entry name" value="Tscrpt_reg_AraC-type_HTH"/>
</dbReference>
<proteinExistence type="predicted"/>
<dbReference type="InterPro" id="IPR009057">
    <property type="entry name" value="Homeodomain-like_sf"/>
</dbReference>
<accession>A0A5C6A014</accession>
<dbReference type="GO" id="GO:0003700">
    <property type="term" value="F:DNA-binding transcription factor activity"/>
    <property type="evidence" value="ECO:0007669"/>
    <property type="project" value="InterPro"/>
</dbReference>
<feature type="domain" description="HTH araC/xylS-type" evidence="4">
    <location>
        <begin position="285"/>
        <end position="383"/>
    </location>
</feature>
<organism evidence="5 6">
    <name type="scientific">Stieleria varia</name>
    <dbReference type="NCBI Taxonomy" id="2528005"/>
    <lineage>
        <taxon>Bacteria</taxon>
        <taxon>Pseudomonadati</taxon>
        <taxon>Planctomycetota</taxon>
        <taxon>Planctomycetia</taxon>
        <taxon>Pirellulales</taxon>
        <taxon>Pirellulaceae</taxon>
        <taxon>Stieleria</taxon>
    </lineage>
</organism>
<dbReference type="PANTHER" id="PTHR46796">
    <property type="entry name" value="HTH-TYPE TRANSCRIPTIONAL ACTIVATOR RHAS-RELATED"/>
    <property type="match status" value="1"/>
</dbReference>
<dbReference type="AlphaFoldDB" id="A0A5C6A014"/>
<dbReference type="SUPFAM" id="SSF46689">
    <property type="entry name" value="Homeodomain-like"/>
    <property type="match status" value="2"/>
</dbReference>
<dbReference type="InterPro" id="IPR046335">
    <property type="entry name" value="LacI/GalR-like_sensor"/>
</dbReference>
<dbReference type="Gene3D" id="3.40.50.2300">
    <property type="match status" value="2"/>
</dbReference>
<evidence type="ECO:0000256" key="2">
    <source>
        <dbReference type="ARBA" id="ARBA00023125"/>
    </source>
</evidence>
<dbReference type="InterPro" id="IPR028082">
    <property type="entry name" value="Peripla_BP_I"/>
</dbReference>
<dbReference type="PROSITE" id="PS00041">
    <property type="entry name" value="HTH_ARAC_FAMILY_1"/>
    <property type="match status" value="1"/>
</dbReference>
<sequence length="390" mass="42194">MHSDEADSRFKMSVIAVALNDSTTRRFSAIEGIFDYAQLAPDWDVHVLTGAPEQWLHGLRETAVDGILTCLECAGFASAASLPGCFRPVVNLGSLHPQYPSLGVDPESVADLALGQLHASSIKRLALVTSHPEDALSRTLARKAVGLGMPFDVVPIELVPDHVYGISQGSIDALADWMGVSESLGIVASCERVAILVKRIADRLGINIPNQVSLVSARDSLDCGLPTHRISAVVEPTKELGFRAARLLHRILRGQSEPTTAILLPADGVVPRDTTAARNPDPAVAMAMRYIEKNAIRGITVSDVLSTQKASRVTFERHFREVLGCSPGEMIREVRLRHAMRLLLTTSDSISEVGQACGFDSISSFSSFFKNCQGISPRHFRLRQGGTQRA</sequence>
<dbReference type="Proteomes" id="UP000320176">
    <property type="component" value="Unassembled WGS sequence"/>
</dbReference>
<evidence type="ECO:0000256" key="1">
    <source>
        <dbReference type="ARBA" id="ARBA00023015"/>
    </source>
</evidence>
<dbReference type="InterPro" id="IPR018062">
    <property type="entry name" value="HTH_AraC-typ_CS"/>
</dbReference>
<keyword evidence="1" id="KW-0805">Transcription regulation</keyword>
<evidence type="ECO:0000313" key="6">
    <source>
        <dbReference type="Proteomes" id="UP000320176"/>
    </source>
</evidence>
<keyword evidence="3" id="KW-0804">Transcription</keyword>
<keyword evidence="6" id="KW-1185">Reference proteome</keyword>
<evidence type="ECO:0000313" key="5">
    <source>
        <dbReference type="EMBL" id="TWT92735.1"/>
    </source>
</evidence>
<dbReference type="SUPFAM" id="SSF53822">
    <property type="entry name" value="Periplasmic binding protein-like I"/>
    <property type="match status" value="1"/>
</dbReference>
<dbReference type="InterPro" id="IPR050204">
    <property type="entry name" value="AraC_XylS_family_regulators"/>
</dbReference>